<organism evidence="2 3">
    <name type="scientific">Halobacteriovorax marinus</name>
    <dbReference type="NCBI Taxonomy" id="97084"/>
    <lineage>
        <taxon>Bacteria</taxon>
        <taxon>Pseudomonadati</taxon>
        <taxon>Bdellovibrionota</taxon>
        <taxon>Bacteriovoracia</taxon>
        <taxon>Bacteriovoracales</taxon>
        <taxon>Halobacteriovoraceae</taxon>
        <taxon>Halobacteriovorax</taxon>
    </lineage>
</organism>
<dbReference type="Proteomes" id="UP000196531">
    <property type="component" value="Unassembled WGS sequence"/>
</dbReference>
<dbReference type="PROSITE" id="PS50943">
    <property type="entry name" value="HTH_CROC1"/>
    <property type="match status" value="1"/>
</dbReference>
<feature type="domain" description="HTH cro/C1-type" evidence="1">
    <location>
        <begin position="15"/>
        <end position="69"/>
    </location>
</feature>
<dbReference type="CDD" id="cd00093">
    <property type="entry name" value="HTH_XRE"/>
    <property type="match status" value="1"/>
</dbReference>
<dbReference type="EMBL" id="MAAO01000006">
    <property type="protein sequence ID" value="OUR96711.1"/>
    <property type="molecule type" value="Genomic_DNA"/>
</dbReference>
<dbReference type="InterPro" id="IPR001387">
    <property type="entry name" value="Cro/C1-type_HTH"/>
</dbReference>
<dbReference type="AlphaFoldDB" id="A0A1Y5FB78"/>
<name>A0A1Y5FB78_9BACT</name>
<evidence type="ECO:0000313" key="2">
    <source>
        <dbReference type="EMBL" id="OUR96711.1"/>
    </source>
</evidence>
<dbReference type="GO" id="GO:0003677">
    <property type="term" value="F:DNA binding"/>
    <property type="evidence" value="ECO:0007669"/>
    <property type="project" value="InterPro"/>
</dbReference>
<sequence length="94" mass="10497">MSILKSRKLSTGRVLKSFRLKLELTQADVAKLVEISVPNLSAIENDKRKIGADVAARFSVLYKLPIQFILFPCGIDKMKGYKKLNKASEDLKSA</sequence>
<dbReference type="InterPro" id="IPR010982">
    <property type="entry name" value="Lambda_DNA-bd_dom_sf"/>
</dbReference>
<evidence type="ECO:0000313" key="3">
    <source>
        <dbReference type="Proteomes" id="UP000196531"/>
    </source>
</evidence>
<gene>
    <name evidence="2" type="ORF">A9Q84_10235</name>
</gene>
<dbReference type="Gene3D" id="1.10.260.40">
    <property type="entry name" value="lambda repressor-like DNA-binding domains"/>
    <property type="match status" value="1"/>
</dbReference>
<accession>A0A1Y5FB78</accession>
<protein>
    <recommendedName>
        <fullName evidence="1">HTH cro/C1-type domain-containing protein</fullName>
    </recommendedName>
</protein>
<comment type="caution">
    <text evidence="2">The sequence shown here is derived from an EMBL/GenBank/DDBJ whole genome shotgun (WGS) entry which is preliminary data.</text>
</comment>
<dbReference type="Pfam" id="PF01381">
    <property type="entry name" value="HTH_3"/>
    <property type="match status" value="1"/>
</dbReference>
<proteinExistence type="predicted"/>
<dbReference type="SUPFAM" id="SSF47413">
    <property type="entry name" value="lambda repressor-like DNA-binding domains"/>
    <property type="match status" value="1"/>
</dbReference>
<reference evidence="3" key="1">
    <citation type="journal article" date="2017" name="Proc. Natl. Acad. Sci. U.S.A.">
        <title>Simulation of Deepwater Horizon oil plume reveals substrate specialization within a complex community of hydrocarbon-degraders.</title>
        <authorList>
            <person name="Hu P."/>
            <person name="Dubinsky E.A."/>
            <person name="Probst A.J."/>
            <person name="Wang J."/>
            <person name="Sieber C.M.K."/>
            <person name="Tom L.M."/>
            <person name="Gardinali P."/>
            <person name="Banfield J.F."/>
            <person name="Atlas R.M."/>
            <person name="Andersen G.L."/>
        </authorList>
    </citation>
    <scope>NUCLEOTIDE SEQUENCE [LARGE SCALE GENOMIC DNA]</scope>
</reference>
<dbReference type="SMART" id="SM00530">
    <property type="entry name" value="HTH_XRE"/>
    <property type="match status" value="1"/>
</dbReference>
<evidence type="ECO:0000259" key="1">
    <source>
        <dbReference type="PROSITE" id="PS50943"/>
    </source>
</evidence>